<dbReference type="GO" id="GO:0016020">
    <property type="term" value="C:membrane"/>
    <property type="evidence" value="ECO:0007669"/>
    <property type="project" value="TreeGrafter"/>
</dbReference>
<gene>
    <name evidence="2" type="ORF">SANT12839_021060</name>
</gene>
<comment type="caution">
    <text evidence="2">The sequence shown here is derived from an EMBL/GenBank/DDBJ whole genome shotgun (WGS) entry which is preliminary data.</text>
</comment>
<feature type="domain" description="AB hydrolase-1" evidence="1">
    <location>
        <begin position="15"/>
        <end position="253"/>
    </location>
</feature>
<dbReference type="PANTHER" id="PTHR43798:SF5">
    <property type="entry name" value="MONOACYLGLYCEROL LIPASE ABHD6"/>
    <property type="match status" value="1"/>
</dbReference>
<accession>A0A4D4JZ67</accession>
<keyword evidence="2" id="KW-0378">Hydrolase</keyword>
<dbReference type="Proteomes" id="UP000299290">
    <property type="component" value="Unassembled WGS sequence"/>
</dbReference>
<dbReference type="Gene3D" id="3.40.50.1820">
    <property type="entry name" value="alpha/beta hydrolase"/>
    <property type="match status" value="1"/>
</dbReference>
<name>A0A4D4JZ67_9ACTN</name>
<reference evidence="2 3" key="1">
    <citation type="journal article" date="2020" name="Int. J. Syst. Evol. Microbiol.">
        <title>Reclassification of Streptomyces castelarensis and Streptomyces sporoclivatus as later heterotypic synonyms of Streptomyces antimycoticus.</title>
        <authorList>
            <person name="Komaki H."/>
            <person name="Tamura T."/>
        </authorList>
    </citation>
    <scope>NUCLEOTIDE SEQUENCE [LARGE SCALE GENOMIC DNA]</scope>
    <source>
        <strain evidence="2 3">NBRC 12839</strain>
    </source>
</reference>
<keyword evidence="3" id="KW-1185">Reference proteome</keyword>
<dbReference type="AlphaFoldDB" id="A0A4D4JZ67"/>
<dbReference type="InterPro" id="IPR029058">
    <property type="entry name" value="AB_hydrolase_fold"/>
</dbReference>
<dbReference type="GO" id="GO:0047372">
    <property type="term" value="F:monoacylglycerol lipase activity"/>
    <property type="evidence" value="ECO:0007669"/>
    <property type="project" value="TreeGrafter"/>
</dbReference>
<evidence type="ECO:0000313" key="3">
    <source>
        <dbReference type="Proteomes" id="UP000299290"/>
    </source>
</evidence>
<dbReference type="EMBL" id="BJHV01000001">
    <property type="protein sequence ID" value="GDY41224.1"/>
    <property type="molecule type" value="Genomic_DNA"/>
</dbReference>
<sequence>MDVRVDRCCHPTMTFVFVNGVPVTSAVWTPLINELSASQRRDTVLLSPPGFGAPLPPDFGATFTDYRDWLIDELSRFEAPVDVVGHDFGGGYALEVAMTRPDLLRSWASDTIGGYEPDFVWHEIARLWQTPGEGERHIEWIFSGDVEERAARMVDWGIPEPTAGEVALGQGPQMGRAILALYRSAPPAVLIERGRDLPAAAARPGLVPIATEDHTVGSTALRRRAARRASARTAELDGLGHWWMLQDPARTARMLSDFWSTL</sequence>
<dbReference type="InterPro" id="IPR050266">
    <property type="entry name" value="AB_hydrolase_sf"/>
</dbReference>
<proteinExistence type="predicted"/>
<protein>
    <submittedName>
        <fullName evidence="2">Hydrolase</fullName>
    </submittedName>
</protein>
<dbReference type="SUPFAM" id="SSF53474">
    <property type="entry name" value="alpha/beta-Hydrolases"/>
    <property type="match status" value="1"/>
</dbReference>
<dbReference type="Pfam" id="PF12697">
    <property type="entry name" value="Abhydrolase_6"/>
    <property type="match status" value="1"/>
</dbReference>
<dbReference type="InterPro" id="IPR000073">
    <property type="entry name" value="AB_hydrolase_1"/>
</dbReference>
<dbReference type="PANTHER" id="PTHR43798">
    <property type="entry name" value="MONOACYLGLYCEROL LIPASE"/>
    <property type="match status" value="1"/>
</dbReference>
<organism evidence="2 3">
    <name type="scientific">Streptomyces antimycoticus</name>
    <dbReference type="NCBI Taxonomy" id="68175"/>
    <lineage>
        <taxon>Bacteria</taxon>
        <taxon>Bacillati</taxon>
        <taxon>Actinomycetota</taxon>
        <taxon>Actinomycetes</taxon>
        <taxon>Kitasatosporales</taxon>
        <taxon>Streptomycetaceae</taxon>
        <taxon>Streptomyces</taxon>
        <taxon>Streptomyces violaceusniger group</taxon>
    </lineage>
</organism>
<evidence type="ECO:0000259" key="1">
    <source>
        <dbReference type="Pfam" id="PF12697"/>
    </source>
</evidence>
<dbReference type="GO" id="GO:0046464">
    <property type="term" value="P:acylglycerol catabolic process"/>
    <property type="evidence" value="ECO:0007669"/>
    <property type="project" value="TreeGrafter"/>
</dbReference>
<evidence type="ECO:0000313" key="2">
    <source>
        <dbReference type="EMBL" id="GDY41224.1"/>
    </source>
</evidence>